<dbReference type="CDD" id="cd04608">
    <property type="entry name" value="CBS_pair_CBS"/>
    <property type="match status" value="1"/>
</dbReference>
<dbReference type="InterPro" id="IPR036052">
    <property type="entry name" value="TrpB-like_PALP_sf"/>
</dbReference>
<comment type="caution">
    <text evidence="4">The sequence shown here is derived from an EMBL/GenBank/DDBJ whole genome shotgun (WGS) entry which is preliminary data.</text>
</comment>
<dbReference type="Gene3D" id="3.40.50.1100">
    <property type="match status" value="1"/>
</dbReference>
<dbReference type="Proteomes" id="UP001634394">
    <property type="component" value="Unassembled WGS sequence"/>
</dbReference>
<evidence type="ECO:0000256" key="2">
    <source>
        <dbReference type="PROSITE-ProRule" id="PRU00703"/>
    </source>
</evidence>
<dbReference type="InterPro" id="IPR046353">
    <property type="entry name" value="CBS_C"/>
</dbReference>
<dbReference type="InterPro" id="IPR051462">
    <property type="entry name" value="CBS_domain-containing"/>
</dbReference>
<dbReference type="InterPro" id="IPR000644">
    <property type="entry name" value="CBS_dom"/>
</dbReference>
<name>A0ABD3XLJ1_SINWO</name>
<dbReference type="PROSITE" id="PS51371">
    <property type="entry name" value="CBS"/>
    <property type="match status" value="1"/>
</dbReference>
<protein>
    <recommendedName>
        <fullName evidence="3">CBS domain-containing protein</fullName>
    </recommendedName>
</protein>
<dbReference type="SMART" id="SM00116">
    <property type="entry name" value="CBS"/>
    <property type="match status" value="1"/>
</dbReference>
<feature type="domain" description="CBS" evidence="3">
    <location>
        <begin position="68"/>
        <end position="126"/>
    </location>
</feature>
<organism evidence="4 5">
    <name type="scientific">Sinanodonta woodiana</name>
    <name type="common">Chinese pond mussel</name>
    <name type="synonym">Anodonta woodiana</name>
    <dbReference type="NCBI Taxonomy" id="1069815"/>
    <lineage>
        <taxon>Eukaryota</taxon>
        <taxon>Metazoa</taxon>
        <taxon>Spiralia</taxon>
        <taxon>Lophotrochozoa</taxon>
        <taxon>Mollusca</taxon>
        <taxon>Bivalvia</taxon>
        <taxon>Autobranchia</taxon>
        <taxon>Heteroconchia</taxon>
        <taxon>Palaeoheterodonta</taxon>
        <taxon>Unionida</taxon>
        <taxon>Unionoidea</taxon>
        <taxon>Unionidae</taxon>
        <taxon>Unioninae</taxon>
        <taxon>Sinanodonta</taxon>
    </lineage>
</organism>
<evidence type="ECO:0000313" key="5">
    <source>
        <dbReference type="Proteomes" id="UP001634394"/>
    </source>
</evidence>
<keyword evidence="2" id="KW-0129">CBS domain</keyword>
<evidence type="ECO:0000256" key="1">
    <source>
        <dbReference type="ARBA" id="ARBA00022737"/>
    </source>
</evidence>
<evidence type="ECO:0000259" key="3">
    <source>
        <dbReference type="PROSITE" id="PS51371"/>
    </source>
</evidence>
<dbReference type="Pfam" id="PF00571">
    <property type="entry name" value="CBS"/>
    <property type="match status" value="1"/>
</dbReference>
<dbReference type="FunFam" id="3.10.580.10:FF:000014">
    <property type="entry name" value="Cystathionine beta-synthase"/>
    <property type="match status" value="1"/>
</dbReference>
<evidence type="ECO:0000313" key="4">
    <source>
        <dbReference type="EMBL" id="KAL3885820.1"/>
    </source>
</evidence>
<sequence length="229" mass="26264">MYCALKAAKDFGLKEGQRVVVIFPDSVRNYMSKFLSDDWMSQRDFMEREKGLDSSKHWWSNLHVSALGLRAPLTVTPNVTIQETLEILNKEGFDQVPVVDEEGKILGMVTVGNMMSQVVKSKVKKTDSVSKVMYTQFKKVRMHTPLIQLSRMLDTDHFVLVTHEQRHCKYSDLKVSIACKFSVFKLSIAFGGKEKMKDKQMIFGIATRIDLINFITQNQQLDDHPQSPQ</sequence>
<accession>A0ABD3XLJ1</accession>
<keyword evidence="1" id="KW-0677">Repeat</keyword>
<gene>
    <name evidence="4" type="ORF">ACJMK2_025856</name>
</gene>
<dbReference type="PANTHER" id="PTHR48108">
    <property type="entry name" value="CBS DOMAIN-CONTAINING PROTEIN CBSX2, CHLOROPLASTIC"/>
    <property type="match status" value="1"/>
</dbReference>
<dbReference type="PANTHER" id="PTHR48108:SF6">
    <property type="entry name" value="CBS DOMAIN-CONTAINING PROTEIN CBSX1, CHLOROPLASTIC"/>
    <property type="match status" value="1"/>
</dbReference>
<proteinExistence type="predicted"/>
<dbReference type="EMBL" id="JBJQND010000002">
    <property type="protein sequence ID" value="KAL3885820.1"/>
    <property type="molecule type" value="Genomic_DNA"/>
</dbReference>
<dbReference type="SUPFAM" id="SSF54631">
    <property type="entry name" value="CBS-domain pair"/>
    <property type="match status" value="1"/>
</dbReference>
<keyword evidence="5" id="KW-1185">Reference proteome</keyword>
<dbReference type="AlphaFoldDB" id="A0ABD3XLJ1"/>
<reference evidence="4 5" key="1">
    <citation type="submission" date="2024-11" db="EMBL/GenBank/DDBJ databases">
        <title>Chromosome-level genome assembly of the freshwater bivalve Anodonta woodiana.</title>
        <authorList>
            <person name="Chen X."/>
        </authorList>
    </citation>
    <scope>NUCLEOTIDE SEQUENCE [LARGE SCALE GENOMIC DNA]</scope>
    <source>
        <strain evidence="4">MN2024</strain>
        <tissue evidence="4">Gills</tissue>
    </source>
</reference>
<dbReference type="Gene3D" id="3.10.580.10">
    <property type="entry name" value="CBS-domain"/>
    <property type="match status" value="1"/>
</dbReference>
<dbReference type="InterPro" id="IPR046342">
    <property type="entry name" value="CBS_dom_sf"/>
</dbReference>